<accession>A0A4Y2SDM9</accession>
<comment type="caution">
    <text evidence="4">The sequence shown here is derived from an EMBL/GenBank/DDBJ whole genome shotgun (WGS) entry which is preliminary data.</text>
</comment>
<dbReference type="SUPFAM" id="SSF56219">
    <property type="entry name" value="DNase I-like"/>
    <property type="match status" value="1"/>
</dbReference>
<sequence length="873" mass="99274">MGSSVKQTDLNTSLKSNELPRRLPKFFVLHNEEDKLRNMSPFLIQKHIYTFAGNVQSVKKMKSGDLLVESSSLRQSELLSITKFGDIPITVSAHASLNYTRGVMSSDEFLMVSDSEFLSELEAQKVIAARRITLKRDGQIIPTRHVILTFDPPVLPKKITAGYISCDIRPYIPNPVRCFKCQRFGHTKTACRGSSALCPLCSEPGHEETICQNPEKCFNCKGNHASYSKTCPKWKLEKEIQSVKVTRNTSIQEARKIVHDRTPKTNHSYSAPLKTIKNPDTPLEPIQTPTDTIVPKPSTSAAKNEETITVKLSDWLALLKAHKLSLEKEKTNDKKQEFLKPAPKNKRPKKDHTNSTGKNSNVKMKSNPNKTKSQNKESKSDLQTSDNSISEMELSEEVNLAFFKSPTIIDSNFKSKFFKKTQVMALKIISWNCHGLQTHKEDIKSIINKFQPICLGLQETYLKPNLSAKFKNYITQRNDFQQGSRASGGMACLTSCQIPSKPILLNTQLQAVAIQIQLNSLITVCYLYLPPRVHIEKRHLDELIRQLPSPFFLLGDFNGHNTLWGSTDTNPRGCQIETLVEDHGLCLLNDNSYTHFHQASQTFHTIDLAICSPSLVPYWKFSTCTNLFNSDHFPIVLTYVKNDFPFPKRPVKYIFGKADWPLFESLCQLTPNMVDKDSIDVAVNTITDCIISSADNSIPKTSGNIPKLCKPWWNTECDTCQKTLEKAWYNFRRYPTTHNLIKFKKARAKFRQIRRRSMNTTWCSYVNSITRQVSSNVVWDKVRKIFGFYSDTQNISFLNYNGQVISDAKEIGNVIGQTLSEISSESSYPNDFIAFKKRVEQKSVDVLPSYAEDYNSTFSYHELKDALRKSNPT</sequence>
<dbReference type="InterPro" id="IPR005135">
    <property type="entry name" value="Endo/exonuclease/phosphatase"/>
</dbReference>
<name>A0A4Y2SDM9_ARAVE</name>
<dbReference type="PANTHER" id="PTHR33273:SF4">
    <property type="entry name" value="ENDONUCLEASE_EXONUCLEASE_PHOSPHATASE DOMAIN-CONTAINING PROTEIN"/>
    <property type="match status" value="1"/>
</dbReference>
<evidence type="ECO:0000259" key="2">
    <source>
        <dbReference type="Pfam" id="PF14529"/>
    </source>
</evidence>
<dbReference type="InterPro" id="IPR036691">
    <property type="entry name" value="Endo/exonu/phosph_ase_sf"/>
</dbReference>
<feature type="region of interest" description="Disordered" evidence="1">
    <location>
        <begin position="330"/>
        <end position="389"/>
    </location>
</feature>
<feature type="region of interest" description="Disordered" evidence="1">
    <location>
        <begin position="263"/>
        <end position="305"/>
    </location>
</feature>
<feature type="compositionally biased region" description="Polar residues" evidence="1">
    <location>
        <begin position="287"/>
        <end position="302"/>
    </location>
</feature>
<dbReference type="EMBL" id="BGPR01020734">
    <property type="protein sequence ID" value="GBN85345.1"/>
    <property type="molecule type" value="Genomic_DNA"/>
</dbReference>
<organism evidence="4 5">
    <name type="scientific">Araneus ventricosus</name>
    <name type="common">Orbweaver spider</name>
    <name type="synonym">Epeira ventricosa</name>
    <dbReference type="NCBI Taxonomy" id="182803"/>
    <lineage>
        <taxon>Eukaryota</taxon>
        <taxon>Metazoa</taxon>
        <taxon>Ecdysozoa</taxon>
        <taxon>Arthropoda</taxon>
        <taxon>Chelicerata</taxon>
        <taxon>Arachnida</taxon>
        <taxon>Araneae</taxon>
        <taxon>Araneomorphae</taxon>
        <taxon>Entelegynae</taxon>
        <taxon>Araneoidea</taxon>
        <taxon>Araneidae</taxon>
        <taxon>Araneus</taxon>
    </lineage>
</organism>
<dbReference type="GO" id="GO:0003676">
    <property type="term" value="F:nucleic acid binding"/>
    <property type="evidence" value="ECO:0007669"/>
    <property type="project" value="InterPro"/>
</dbReference>
<keyword evidence="5" id="KW-1185">Reference proteome</keyword>
<dbReference type="SUPFAM" id="SSF57756">
    <property type="entry name" value="Retrovirus zinc finger-like domains"/>
    <property type="match status" value="1"/>
</dbReference>
<feature type="compositionally biased region" description="Polar residues" evidence="1">
    <location>
        <begin position="354"/>
        <end position="372"/>
    </location>
</feature>
<evidence type="ECO:0000313" key="3">
    <source>
        <dbReference type="EMBL" id="GBN85305.1"/>
    </source>
</evidence>
<proteinExistence type="predicted"/>
<dbReference type="Proteomes" id="UP000499080">
    <property type="component" value="Unassembled WGS sequence"/>
</dbReference>
<evidence type="ECO:0000313" key="4">
    <source>
        <dbReference type="EMBL" id="GBN85345.1"/>
    </source>
</evidence>
<evidence type="ECO:0000256" key="1">
    <source>
        <dbReference type="SAM" id="MobiDB-lite"/>
    </source>
</evidence>
<gene>
    <name evidence="4" type="ORF">AVEN_56025_1</name>
    <name evidence="3" type="ORF">AVEN_56136_1</name>
</gene>
<evidence type="ECO:0000313" key="5">
    <source>
        <dbReference type="Proteomes" id="UP000499080"/>
    </source>
</evidence>
<protein>
    <recommendedName>
        <fullName evidence="2">Endonuclease/exonuclease/phosphatase domain-containing protein</fullName>
    </recommendedName>
</protein>
<dbReference type="InterPro" id="IPR036875">
    <property type="entry name" value="Znf_CCHC_sf"/>
</dbReference>
<dbReference type="OrthoDB" id="6513510at2759"/>
<dbReference type="Gene3D" id="3.60.10.10">
    <property type="entry name" value="Endonuclease/exonuclease/phosphatase"/>
    <property type="match status" value="1"/>
</dbReference>
<dbReference type="PANTHER" id="PTHR33273">
    <property type="entry name" value="DOMAIN-CONTAINING PROTEIN, PUTATIVE-RELATED"/>
    <property type="match status" value="1"/>
</dbReference>
<feature type="domain" description="Endonuclease/exonuclease/phosphatase" evidence="2">
    <location>
        <begin position="522"/>
        <end position="635"/>
    </location>
</feature>
<dbReference type="Pfam" id="PF14529">
    <property type="entry name" value="Exo_endo_phos_2"/>
    <property type="match status" value="1"/>
</dbReference>
<dbReference type="GO" id="GO:0003824">
    <property type="term" value="F:catalytic activity"/>
    <property type="evidence" value="ECO:0007669"/>
    <property type="project" value="InterPro"/>
</dbReference>
<reference evidence="4 5" key="1">
    <citation type="journal article" date="2019" name="Sci. Rep.">
        <title>Orb-weaving spider Araneus ventricosus genome elucidates the spidroin gene catalogue.</title>
        <authorList>
            <person name="Kono N."/>
            <person name="Nakamura H."/>
            <person name="Ohtoshi R."/>
            <person name="Moran D.A.P."/>
            <person name="Shinohara A."/>
            <person name="Yoshida Y."/>
            <person name="Fujiwara M."/>
            <person name="Mori M."/>
            <person name="Tomita M."/>
            <person name="Arakawa K."/>
        </authorList>
    </citation>
    <scope>NUCLEOTIDE SEQUENCE [LARGE SCALE GENOMIC DNA]</scope>
</reference>
<dbReference type="GO" id="GO:0008270">
    <property type="term" value="F:zinc ion binding"/>
    <property type="evidence" value="ECO:0007669"/>
    <property type="project" value="InterPro"/>
</dbReference>
<dbReference type="AlphaFoldDB" id="A0A4Y2SDM9"/>
<dbReference type="EMBL" id="BGPR01020719">
    <property type="protein sequence ID" value="GBN85305.1"/>
    <property type="molecule type" value="Genomic_DNA"/>
</dbReference>